<dbReference type="AlphaFoldDB" id="A0AAN6ZBK6"/>
<dbReference type="Proteomes" id="UP001304895">
    <property type="component" value="Unassembled WGS sequence"/>
</dbReference>
<accession>A0AAN6ZBK6</accession>
<reference evidence="1" key="2">
    <citation type="submission" date="2023-05" db="EMBL/GenBank/DDBJ databases">
        <authorList>
            <consortium name="Lawrence Berkeley National Laboratory"/>
            <person name="Steindorff A."/>
            <person name="Hensen N."/>
            <person name="Bonometti L."/>
            <person name="Westerberg I."/>
            <person name="Brannstrom I.O."/>
            <person name="Guillou S."/>
            <person name="Cros-Aarteil S."/>
            <person name="Calhoun S."/>
            <person name="Haridas S."/>
            <person name="Kuo A."/>
            <person name="Mondo S."/>
            <person name="Pangilinan J."/>
            <person name="Riley R."/>
            <person name="Labutti K."/>
            <person name="Andreopoulos B."/>
            <person name="Lipzen A."/>
            <person name="Chen C."/>
            <person name="Yanf M."/>
            <person name="Daum C."/>
            <person name="Ng V."/>
            <person name="Clum A."/>
            <person name="Ohm R."/>
            <person name="Martin F."/>
            <person name="Silar P."/>
            <person name="Natvig D."/>
            <person name="Lalanne C."/>
            <person name="Gautier V."/>
            <person name="Ament-Velasquez S.L."/>
            <person name="Kruys A."/>
            <person name="Hutchinson M.I."/>
            <person name="Powell A.J."/>
            <person name="Barry K."/>
            <person name="Miller A.N."/>
            <person name="Grigoriev I.V."/>
            <person name="Debuchy R."/>
            <person name="Gladieux P."/>
            <person name="Thoren M.H."/>
            <person name="Johannesson H."/>
        </authorList>
    </citation>
    <scope>NUCLEOTIDE SEQUENCE</scope>
    <source>
        <strain evidence="1">CBS 123565</strain>
    </source>
</reference>
<reference evidence="1" key="1">
    <citation type="journal article" date="2023" name="Mol. Phylogenet. Evol.">
        <title>Genome-scale phylogeny and comparative genomics of the fungal order Sordariales.</title>
        <authorList>
            <person name="Hensen N."/>
            <person name="Bonometti L."/>
            <person name="Westerberg I."/>
            <person name="Brannstrom I.O."/>
            <person name="Guillou S."/>
            <person name="Cros-Aarteil S."/>
            <person name="Calhoun S."/>
            <person name="Haridas S."/>
            <person name="Kuo A."/>
            <person name="Mondo S."/>
            <person name="Pangilinan J."/>
            <person name="Riley R."/>
            <person name="LaButti K."/>
            <person name="Andreopoulos B."/>
            <person name="Lipzen A."/>
            <person name="Chen C."/>
            <person name="Yan M."/>
            <person name="Daum C."/>
            <person name="Ng V."/>
            <person name="Clum A."/>
            <person name="Steindorff A."/>
            <person name="Ohm R.A."/>
            <person name="Martin F."/>
            <person name="Silar P."/>
            <person name="Natvig D.O."/>
            <person name="Lalanne C."/>
            <person name="Gautier V."/>
            <person name="Ament-Velasquez S.L."/>
            <person name="Kruys A."/>
            <person name="Hutchinson M.I."/>
            <person name="Powell A.J."/>
            <person name="Barry K."/>
            <person name="Miller A.N."/>
            <person name="Grigoriev I.V."/>
            <person name="Debuchy R."/>
            <person name="Gladieux P."/>
            <person name="Hiltunen Thoren M."/>
            <person name="Johannesson H."/>
        </authorList>
    </citation>
    <scope>NUCLEOTIDE SEQUENCE</scope>
    <source>
        <strain evidence="1">CBS 123565</strain>
    </source>
</reference>
<name>A0AAN6ZBK6_9PEZI</name>
<organism evidence="1 2">
    <name type="scientific">Trichocladium antarcticum</name>
    <dbReference type="NCBI Taxonomy" id="1450529"/>
    <lineage>
        <taxon>Eukaryota</taxon>
        <taxon>Fungi</taxon>
        <taxon>Dikarya</taxon>
        <taxon>Ascomycota</taxon>
        <taxon>Pezizomycotina</taxon>
        <taxon>Sordariomycetes</taxon>
        <taxon>Sordariomycetidae</taxon>
        <taxon>Sordariales</taxon>
        <taxon>Chaetomiaceae</taxon>
        <taxon>Trichocladium</taxon>
    </lineage>
</organism>
<sequence>MQCNVHTYILYTTWARRYVPWHGQQHARTLASMDSHPGCCAMYMYVPGTQNMRNTCGCKRNGVLLGWEGGCNASIPSLSANLSRPRSLAPHSTADPPQLSTLCQMLASLKNVLARPDARKSAALNGPPQSPSLPIARFSILHLPTPHTTRSPACRCTPRTILFSAKNGRAVCRPLLSLNAPLNLCIRPGVVPTR</sequence>
<protein>
    <submittedName>
        <fullName evidence="1">Uncharacterized protein</fullName>
    </submittedName>
</protein>
<gene>
    <name evidence="1" type="ORF">BT67DRAFT_135489</name>
</gene>
<dbReference type="EMBL" id="MU853421">
    <property type="protein sequence ID" value="KAK4131813.1"/>
    <property type="molecule type" value="Genomic_DNA"/>
</dbReference>
<keyword evidence="2" id="KW-1185">Reference proteome</keyword>
<proteinExistence type="predicted"/>
<comment type="caution">
    <text evidence="1">The sequence shown here is derived from an EMBL/GenBank/DDBJ whole genome shotgun (WGS) entry which is preliminary data.</text>
</comment>
<evidence type="ECO:0000313" key="2">
    <source>
        <dbReference type="Proteomes" id="UP001304895"/>
    </source>
</evidence>
<evidence type="ECO:0000313" key="1">
    <source>
        <dbReference type="EMBL" id="KAK4131813.1"/>
    </source>
</evidence>